<gene>
    <name evidence="3" type="primary">LOC106759242</name>
</gene>
<dbReference type="OrthoDB" id="1406803at2759"/>
<accession>A0A1S3TVK2</accession>
<dbReference type="PANTHER" id="PTHR33672:SF24">
    <property type="entry name" value="OS01G0798600 PROTEIN"/>
    <property type="match status" value="1"/>
</dbReference>
<dbReference type="GO" id="GO:0048564">
    <property type="term" value="P:photosystem I assembly"/>
    <property type="evidence" value="ECO:0007669"/>
    <property type="project" value="InterPro"/>
</dbReference>
<dbReference type="RefSeq" id="XP_014497808.2">
    <property type="nucleotide sequence ID" value="XM_014642322.2"/>
</dbReference>
<evidence type="ECO:0000256" key="1">
    <source>
        <dbReference type="SAM" id="MobiDB-lite"/>
    </source>
</evidence>
<dbReference type="InterPro" id="IPR040340">
    <property type="entry name" value="CEST/Y3IP1"/>
</dbReference>
<evidence type="ECO:0000313" key="3">
    <source>
        <dbReference type="RefSeq" id="XP_014497808.2"/>
    </source>
</evidence>
<dbReference type="AlphaFoldDB" id="A0A1S3TVK2"/>
<dbReference type="GeneID" id="106759242"/>
<dbReference type="GO" id="GO:0080183">
    <property type="term" value="P:response to photooxidative stress"/>
    <property type="evidence" value="ECO:0007669"/>
    <property type="project" value="InterPro"/>
</dbReference>
<sequence>MMDNPKSFIKKSLQKEKQIVHPLPLRKPSVTPSNASGLYTLPLLQPSFKFLAINHPNSTNSSHGALSRKEETKSLEPSSNEVRNMTYNYKLQEIPKSDKVREEGFKCSALCMPLPGFGKTKPFKARKRETQMHAVNPVLSLSKPTSLEKFERSCLVSQVRVHENEGDNSISSYFDLPSELFKFSSHNA</sequence>
<evidence type="ECO:0000313" key="2">
    <source>
        <dbReference type="Proteomes" id="UP000087766"/>
    </source>
</evidence>
<dbReference type="KEGG" id="vra:106759242"/>
<organism evidence="2 3">
    <name type="scientific">Vigna radiata var. radiata</name>
    <name type="common">Mung bean</name>
    <name type="synonym">Phaseolus aureus</name>
    <dbReference type="NCBI Taxonomy" id="3916"/>
    <lineage>
        <taxon>Eukaryota</taxon>
        <taxon>Viridiplantae</taxon>
        <taxon>Streptophyta</taxon>
        <taxon>Embryophyta</taxon>
        <taxon>Tracheophyta</taxon>
        <taxon>Spermatophyta</taxon>
        <taxon>Magnoliopsida</taxon>
        <taxon>eudicotyledons</taxon>
        <taxon>Gunneridae</taxon>
        <taxon>Pentapetalae</taxon>
        <taxon>rosids</taxon>
        <taxon>fabids</taxon>
        <taxon>Fabales</taxon>
        <taxon>Fabaceae</taxon>
        <taxon>Papilionoideae</taxon>
        <taxon>50 kb inversion clade</taxon>
        <taxon>NPAAA clade</taxon>
        <taxon>indigoferoid/millettioid clade</taxon>
        <taxon>Phaseoleae</taxon>
        <taxon>Vigna</taxon>
    </lineage>
</organism>
<reference evidence="3" key="2">
    <citation type="submission" date="2025-08" db="UniProtKB">
        <authorList>
            <consortium name="RefSeq"/>
        </authorList>
    </citation>
    <scope>IDENTIFICATION</scope>
    <source>
        <tissue evidence="3">Leaf</tissue>
    </source>
</reference>
<dbReference type="Proteomes" id="UP000087766">
    <property type="component" value="Chromosome 1"/>
</dbReference>
<dbReference type="PANTHER" id="PTHR33672">
    <property type="entry name" value="YCF3-INTERACTING PROTEIN 1, CHLOROPLASTIC"/>
    <property type="match status" value="1"/>
</dbReference>
<dbReference type="Gramene" id="Vradi01g11210.1">
    <property type="protein sequence ID" value="Vradi01g11210.1"/>
    <property type="gene ID" value="Vradi01g11210"/>
</dbReference>
<keyword evidence="2" id="KW-1185">Reference proteome</keyword>
<dbReference type="GO" id="GO:0009535">
    <property type="term" value="C:chloroplast thylakoid membrane"/>
    <property type="evidence" value="ECO:0007669"/>
    <property type="project" value="InterPro"/>
</dbReference>
<protein>
    <submittedName>
        <fullName evidence="3">Uncharacterized protein LOC106759242</fullName>
    </submittedName>
</protein>
<reference evidence="2" key="1">
    <citation type="journal article" date="2014" name="Nat. Commun.">
        <title>Genome sequence of mungbean and insights into evolution within Vigna species.</title>
        <authorList>
            <person name="Kang Y.J."/>
            <person name="Kim S.K."/>
            <person name="Kim M.Y."/>
            <person name="Lestari P."/>
            <person name="Kim K.H."/>
            <person name="Ha B.K."/>
            <person name="Jun T.H."/>
            <person name="Hwang W.J."/>
            <person name="Lee T."/>
            <person name="Lee J."/>
            <person name="Shim S."/>
            <person name="Yoon M.Y."/>
            <person name="Jang Y.E."/>
            <person name="Han K.S."/>
            <person name="Taeprayoon P."/>
            <person name="Yoon N."/>
            <person name="Somta P."/>
            <person name="Tanya P."/>
            <person name="Kim K.S."/>
            <person name="Gwag J.G."/>
            <person name="Moon J.K."/>
            <person name="Lee Y.H."/>
            <person name="Park B.S."/>
            <person name="Bombarely A."/>
            <person name="Doyle J.J."/>
            <person name="Jackson S.A."/>
            <person name="Schafleitner R."/>
            <person name="Srinives P."/>
            <person name="Varshney R.K."/>
            <person name="Lee S.H."/>
        </authorList>
    </citation>
    <scope>NUCLEOTIDE SEQUENCE [LARGE SCALE GENOMIC DNA]</scope>
    <source>
        <strain evidence="2">cv. VC1973A</strain>
    </source>
</reference>
<name>A0A1S3TVK2_VIGRR</name>
<proteinExistence type="predicted"/>
<feature type="region of interest" description="Disordered" evidence="1">
    <location>
        <begin position="59"/>
        <end position="79"/>
    </location>
</feature>